<dbReference type="Gene3D" id="1.10.3130.10">
    <property type="entry name" value="serine acetyltransferase, domain 1"/>
    <property type="match status" value="1"/>
</dbReference>
<evidence type="ECO:0000256" key="11">
    <source>
        <dbReference type="ARBA" id="ARBA00049486"/>
    </source>
</evidence>
<dbReference type="Pfam" id="PF00132">
    <property type="entry name" value="Hexapep"/>
    <property type="match status" value="1"/>
</dbReference>
<feature type="domain" description="Serine acetyltransferase N-terminal" evidence="13">
    <location>
        <begin position="3"/>
        <end position="35"/>
    </location>
</feature>
<dbReference type="InterPro" id="IPR042122">
    <property type="entry name" value="Ser_AcTrfase_N_sf"/>
</dbReference>
<comment type="catalytic activity">
    <reaction evidence="11 12">
        <text>L-serine + acetyl-CoA = O-acetyl-L-serine + CoA</text>
        <dbReference type="Rhea" id="RHEA:24560"/>
        <dbReference type="ChEBI" id="CHEBI:33384"/>
        <dbReference type="ChEBI" id="CHEBI:57287"/>
        <dbReference type="ChEBI" id="CHEBI:57288"/>
        <dbReference type="ChEBI" id="CHEBI:58340"/>
        <dbReference type="EC" id="2.3.1.30"/>
    </reaction>
</comment>
<dbReference type="InterPro" id="IPR011004">
    <property type="entry name" value="Trimer_LpxA-like_sf"/>
</dbReference>
<evidence type="ECO:0000256" key="8">
    <source>
        <dbReference type="ARBA" id="ARBA00022679"/>
    </source>
</evidence>
<dbReference type="EC" id="2.3.1.30" evidence="4 12"/>
<evidence type="ECO:0000313" key="14">
    <source>
        <dbReference type="EMBL" id="RZD16818.1"/>
    </source>
</evidence>
<proteinExistence type="inferred from homology"/>
<dbReference type="AlphaFoldDB" id="A0A519BHR8"/>
<protein>
    <recommendedName>
        <fullName evidence="5 12">Serine acetyltransferase</fullName>
        <ecNumber evidence="4 12">2.3.1.30</ecNumber>
    </recommendedName>
</protein>
<evidence type="ECO:0000256" key="7">
    <source>
        <dbReference type="ARBA" id="ARBA00022605"/>
    </source>
</evidence>
<evidence type="ECO:0000256" key="4">
    <source>
        <dbReference type="ARBA" id="ARBA00013266"/>
    </source>
</evidence>
<reference evidence="14 15" key="1">
    <citation type="journal article" date="2019" name="ISME J.">
        <title>Insights into ecological role of a new deltaproteobacterial order Candidatus Acidulodesulfobacterales by metagenomics and metatranscriptomics.</title>
        <authorList>
            <person name="Tan S."/>
            <person name="Liu J."/>
            <person name="Fang Y."/>
            <person name="Hedlund B.P."/>
            <person name="Lian Z.H."/>
            <person name="Huang L.Y."/>
            <person name="Li J.T."/>
            <person name="Huang L.N."/>
            <person name="Li W.J."/>
            <person name="Jiang H.C."/>
            <person name="Dong H.L."/>
            <person name="Shu W.S."/>
        </authorList>
    </citation>
    <scope>NUCLEOTIDE SEQUENCE [LARGE SCALE GENOMIC DNA]</scope>
    <source>
        <strain evidence="14">AP2</strain>
    </source>
</reference>
<dbReference type="NCBIfam" id="NF041874">
    <property type="entry name" value="EPS_EpsC"/>
    <property type="match status" value="1"/>
</dbReference>
<accession>A0A519BHR8</accession>
<dbReference type="EMBL" id="SGBC01000001">
    <property type="protein sequence ID" value="RZD16818.1"/>
    <property type="molecule type" value="Genomic_DNA"/>
</dbReference>
<dbReference type="CDD" id="cd03354">
    <property type="entry name" value="LbH_SAT"/>
    <property type="match status" value="1"/>
</dbReference>
<dbReference type="GO" id="GO:0005737">
    <property type="term" value="C:cytoplasm"/>
    <property type="evidence" value="ECO:0007669"/>
    <property type="project" value="UniProtKB-SubCell"/>
</dbReference>
<keyword evidence="7" id="KW-0028">Amino-acid biosynthesis</keyword>
<dbReference type="InterPro" id="IPR001451">
    <property type="entry name" value="Hexapep"/>
</dbReference>
<evidence type="ECO:0000256" key="6">
    <source>
        <dbReference type="ARBA" id="ARBA00022490"/>
    </source>
</evidence>
<dbReference type="GO" id="GO:0006535">
    <property type="term" value="P:cysteine biosynthetic process from serine"/>
    <property type="evidence" value="ECO:0007669"/>
    <property type="project" value="InterPro"/>
</dbReference>
<comment type="pathway">
    <text evidence="2">Amino-acid biosynthesis; L-cysteine biosynthesis; L-cysteine from L-serine: step 1/2.</text>
</comment>
<dbReference type="InterPro" id="IPR045304">
    <property type="entry name" value="LbH_SAT"/>
</dbReference>
<dbReference type="InterPro" id="IPR053376">
    <property type="entry name" value="Serine_acetyltransferase"/>
</dbReference>
<evidence type="ECO:0000256" key="2">
    <source>
        <dbReference type="ARBA" id="ARBA00004876"/>
    </source>
</evidence>
<evidence type="ECO:0000256" key="12">
    <source>
        <dbReference type="PIRNR" id="PIRNR000441"/>
    </source>
</evidence>
<evidence type="ECO:0000256" key="5">
    <source>
        <dbReference type="ARBA" id="ARBA00018522"/>
    </source>
</evidence>
<keyword evidence="9" id="KW-0677">Repeat</keyword>
<dbReference type="FunFam" id="1.10.3130.10:FF:000002">
    <property type="entry name" value="Serine acetyltransferase"/>
    <property type="match status" value="1"/>
</dbReference>
<comment type="caution">
    <text evidence="14">The sequence shown here is derived from an EMBL/GenBank/DDBJ whole genome shotgun (WGS) entry which is preliminary data.</text>
</comment>
<dbReference type="Gene3D" id="2.160.10.10">
    <property type="entry name" value="Hexapeptide repeat proteins"/>
    <property type="match status" value="1"/>
</dbReference>
<dbReference type="Proteomes" id="UP000316562">
    <property type="component" value="Unassembled WGS sequence"/>
</dbReference>
<dbReference type="UniPathway" id="UPA00136">
    <property type="reaction ID" value="UER00199"/>
</dbReference>
<gene>
    <name evidence="14" type="primary">cysE</name>
    <name evidence="14" type="ORF">EVJ46_00840</name>
</gene>
<dbReference type="PANTHER" id="PTHR42811">
    <property type="entry name" value="SERINE ACETYLTRANSFERASE"/>
    <property type="match status" value="1"/>
</dbReference>
<dbReference type="InterPro" id="IPR010493">
    <property type="entry name" value="Ser_AcTrfase_N"/>
</dbReference>
<evidence type="ECO:0000256" key="10">
    <source>
        <dbReference type="ARBA" id="ARBA00023315"/>
    </source>
</evidence>
<keyword evidence="10 12" id="KW-0012">Acyltransferase</keyword>
<dbReference type="FunFam" id="2.160.10.10:FF:000007">
    <property type="entry name" value="Serine acetyltransferase"/>
    <property type="match status" value="1"/>
</dbReference>
<dbReference type="PIRSF" id="PIRSF000441">
    <property type="entry name" value="CysE"/>
    <property type="match status" value="1"/>
</dbReference>
<dbReference type="SUPFAM" id="SSF51161">
    <property type="entry name" value="Trimeric LpxA-like enzymes"/>
    <property type="match status" value="1"/>
</dbReference>
<dbReference type="GO" id="GO:0009001">
    <property type="term" value="F:serine O-acetyltransferase activity"/>
    <property type="evidence" value="ECO:0007669"/>
    <property type="project" value="UniProtKB-EC"/>
</dbReference>
<name>A0A519BHR8_ACIG2</name>
<dbReference type="InterPro" id="IPR005881">
    <property type="entry name" value="Ser_O-AcTrfase"/>
</dbReference>
<dbReference type="NCBIfam" id="TIGR01172">
    <property type="entry name" value="cysE"/>
    <property type="match status" value="1"/>
</dbReference>
<evidence type="ECO:0000259" key="13">
    <source>
        <dbReference type="Pfam" id="PF06426"/>
    </source>
</evidence>
<evidence type="ECO:0000256" key="1">
    <source>
        <dbReference type="ARBA" id="ARBA00004496"/>
    </source>
</evidence>
<comment type="subcellular location">
    <subcellularLocation>
        <location evidence="1">Cytoplasm</location>
    </subcellularLocation>
</comment>
<evidence type="ECO:0000256" key="9">
    <source>
        <dbReference type="ARBA" id="ARBA00022737"/>
    </source>
</evidence>
<sequence length="218" mass="24407">MFKIIKEDIDSVFERDPAARSTLEVLLCYPGLHAIYFHKISHFLWIHNVKLPARLISQFARFVTGIEIHPGAKIGRRFFIDHGMGVVIGETAEIGNDVTIYHGVTLGGISWKKEKRHPTIEDNVMIGAGAKILGPFTVGHDSKIGSNSVVVSGVPPHSTVAGVPAKSIKRDESEVHDHVDLEHHKLFDPNYYEIETLKQRITELENKIKNMDTNSKVK</sequence>
<keyword evidence="8 12" id="KW-0808">Transferase</keyword>
<keyword evidence="6" id="KW-0963">Cytoplasm</keyword>
<comment type="similarity">
    <text evidence="3 12">Belongs to the transferase hexapeptide repeat family.</text>
</comment>
<evidence type="ECO:0000256" key="3">
    <source>
        <dbReference type="ARBA" id="ARBA00007274"/>
    </source>
</evidence>
<evidence type="ECO:0000313" key="15">
    <source>
        <dbReference type="Proteomes" id="UP000316562"/>
    </source>
</evidence>
<dbReference type="Pfam" id="PF06426">
    <property type="entry name" value="SATase_N"/>
    <property type="match status" value="1"/>
</dbReference>
<organism evidence="14 15">
    <name type="scientific">Acididesulfobacter guangdongensis</name>
    <dbReference type="NCBI Taxonomy" id="2597225"/>
    <lineage>
        <taxon>Bacteria</taxon>
        <taxon>Deltaproteobacteria</taxon>
        <taxon>Candidatus Acidulodesulfobacterales</taxon>
        <taxon>Candidatus Acididesulfobacter</taxon>
    </lineage>
</organism>